<organism evidence="1">
    <name type="scientific">candidate division CPR1 bacterium ADurb.Bin160</name>
    <dbReference type="NCBI Taxonomy" id="1852826"/>
    <lineage>
        <taxon>Bacteria</taxon>
        <taxon>candidate division CPR1</taxon>
    </lineage>
</organism>
<protein>
    <submittedName>
        <fullName evidence="1">Uncharacterized protein</fullName>
    </submittedName>
</protein>
<accession>A0A1V5ZI45</accession>
<name>A0A1V5ZI45_9BACT</name>
<comment type="caution">
    <text evidence="1">The sequence shown here is derived from an EMBL/GenBank/DDBJ whole genome shotgun (WGS) entry which is preliminary data.</text>
</comment>
<dbReference type="AlphaFoldDB" id="A0A1V5ZI45"/>
<dbReference type="EMBL" id="MWDB01000073">
    <property type="protein sequence ID" value="OQB39808.1"/>
    <property type="molecule type" value="Genomic_DNA"/>
</dbReference>
<proteinExistence type="predicted"/>
<gene>
    <name evidence="1" type="ORF">BWY04_01518</name>
</gene>
<evidence type="ECO:0000313" key="1">
    <source>
        <dbReference type="EMBL" id="OQB39808.1"/>
    </source>
</evidence>
<reference evidence="1" key="1">
    <citation type="submission" date="2017-02" db="EMBL/GenBank/DDBJ databases">
        <title>Delving into the versatile metabolic prowess of the omnipresent phylum Bacteroidetes.</title>
        <authorList>
            <person name="Nobu M.K."/>
            <person name="Mei R."/>
            <person name="Narihiro T."/>
            <person name="Kuroda K."/>
            <person name="Liu W.-T."/>
        </authorList>
    </citation>
    <scope>NUCLEOTIDE SEQUENCE</scope>
    <source>
        <strain evidence="1">ADurb.Bin160</strain>
    </source>
</reference>
<dbReference type="Proteomes" id="UP000485621">
    <property type="component" value="Unassembled WGS sequence"/>
</dbReference>
<sequence length="39" mass="4553">MSIDLYQPAKMNKKDNSDFSSKMKALNDLIQNSRNIVFF</sequence>